<keyword evidence="2" id="KW-1185">Reference proteome</keyword>
<evidence type="ECO:0000313" key="2">
    <source>
        <dbReference type="Proteomes" id="UP001500469"/>
    </source>
</evidence>
<proteinExistence type="predicted"/>
<reference evidence="1 2" key="1">
    <citation type="journal article" date="2019" name="Int. J. Syst. Evol. Microbiol.">
        <title>The Global Catalogue of Microorganisms (GCM) 10K type strain sequencing project: providing services to taxonomists for standard genome sequencing and annotation.</title>
        <authorList>
            <consortium name="The Broad Institute Genomics Platform"/>
            <consortium name="The Broad Institute Genome Sequencing Center for Infectious Disease"/>
            <person name="Wu L."/>
            <person name="Ma J."/>
        </authorList>
    </citation>
    <scope>NUCLEOTIDE SEQUENCE [LARGE SCALE GENOMIC DNA]</scope>
    <source>
        <strain evidence="1 2">JCM 16112</strain>
    </source>
</reference>
<evidence type="ECO:0000313" key="1">
    <source>
        <dbReference type="EMBL" id="GAA0879990.1"/>
    </source>
</evidence>
<dbReference type="EMBL" id="BAAAFI010000038">
    <property type="protein sequence ID" value="GAA0879990.1"/>
    <property type="molecule type" value="Genomic_DNA"/>
</dbReference>
<organism evidence="1 2">
    <name type="scientific">Algoriphagus jejuensis</name>
    <dbReference type="NCBI Taxonomy" id="419934"/>
    <lineage>
        <taxon>Bacteria</taxon>
        <taxon>Pseudomonadati</taxon>
        <taxon>Bacteroidota</taxon>
        <taxon>Cytophagia</taxon>
        <taxon>Cytophagales</taxon>
        <taxon>Cyclobacteriaceae</taxon>
        <taxon>Algoriphagus</taxon>
    </lineage>
</organism>
<accession>A0ABN1N307</accession>
<protein>
    <submittedName>
        <fullName evidence="1">Uncharacterized protein</fullName>
    </submittedName>
</protein>
<dbReference type="Proteomes" id="UP001500469">
    <property type="component" value="Unassembled WGS sequence"/>
</dbReference>
<gene>
    <name evidence="1" type="ORF">GCM10009119_29600</name>
</gene>
<comment type="caution">
    <text evidence="1">The sequence shown here is derived from an EMBL/GenBank/DDBJ whole genome shotgun (WGS) entry which is preliminary data.</text>
</comment>
<dbReference type="InterPro" id="IPR036514">
    <property type="entry name" value="SGNH_hydro_sf"/>
</dbReference>
<name>A0ABN1N307_9BACT</name>
<dbReference type="Gene3D" id="3.40.50.1110">
    <property type="entry name" value="SGNH hydrolase"/>
    <property type="match status" value="1"/>
</dbReference>
<sequence length="57" mass="6539">MESNGVKVNDIYEKSIEIHHGFGKGSKDVHYTSEGYEELGLQISDFLKHEVKYLPIE</sequence>